<dbReference type="GO" id="GO:0031412">
    <property type="term" value="P:gas vesicle organization"/>
    <property type="evidence" value="ECO:0007669"/>
    <property type="project" value="InterPro"/>
</dbReference>
<organism evidence="4 5">
    <name type="scientific">Labedaea rhizosphaerae</name>
    <dbReference type="NCBI Taxonomy" id="598644"/>
    <lineage>
        <taxon>Bacteria</taxon>
        <taxon>Bacillati</taxon>
        <taxon>Actinomycetota</taxon>
        <taxon>Actinomycetes</taxon>
        <taxon>Pseudonocardiales</taxon>
        <taxon>Pseudonocardiaceae</taxon>
        <taxon>Labedaea</taxon>
    </lineage>
</organism>
<dbReference type="InterPro" id="IPR009430">
    <property type="entry name" value="GvpL/GvpF"/>
</dbReference>
<dbReference type="GO" id="GO:0031411">
    <property type="term" value="C:gas vesicle"/>
    <property type="evidence" value="ECO:0007669"/>
    <property type="project" value="UniProtKB-SubCell"/>
</dbReference>
<dbReference type="EMBL" id="SNXZ01000006">
    <property type="protein sequence ID" value="TDP94094.1"/>
    <property type="molecule type" value="Genomic_DNA"/>
</dbReference>
<dbReference type="AlphaFoldDB" id="A0A4R6S4C7"/>
<evidence type="ECO:0000313" key="5">
    <source>
        <dbReference type="Proteomes" id="UP000295444"/>
    </source>
</evidence>
<comment type="similarity">
    <text evidence="3">Belongs to the gas vesicle GvpF/GvpL family.</text>
</comment>
<keyword evidence="1" id="KW-0304">Gas vesicle</keyword>
<comment type="caution">
    <text evidence="4">The sequence shown here is derived from an EMBL/GenBank/DDBJ whole genome shotgun (WGS) entry which is preliminary data.</text>
</comment>
<dbReference type="Proteomes" id="UP000295444">
    <property type="component" value="Unassembled WGS sequence"/>
</dbReference>
<reference evidence="4 5" key="1">
    <citation type="submission" date="2019-03" db="EMBL/GenBank/DDBJ databases">
        <title>Genomic Encyclopedia of Type Strains, Phase IV (KMG-IV): sequencing the most valuable type-strain genomes for metagenomic binning, comparative biology and taxonomic classification.</title>
        <authorList>
            <person name="Goeker M."/>
        </authorList>
    </citation>
    <scope>NUCLEOTIDE SEQUENCE [LARGE SCALE GENOMIC DNA]</scope>
    <source>
        <strain evidence="4 5">DSM 45361</strain>
    </source>
</reference>
<dbReference type="PANTHER" id="PTHR36852:SF1">
    <property type="entry name" value="PROTEIN GVPL 2"/>
    <property type="match status" value="1"/>
</dbReference>
<gene>
    <name evidence="4" type="ORF">EV186_106488</name>
</gene>
<evidence type="ECO:0000313" key="4">
    <source>
        <dbReference type="EMBL" id="TDP94094.1"/>
    </source>
</evidence>
<accession>A0A4R6S4C7</accession>
<evidence type="ECO:0000256" key="1">
    <source>
        <dbReference type="ARBA" id="ARBA00022987"/>
    </source>
</evidence>
<evidence type="ECO:0000256" key="2">
    <source>
        <dbReference type="ARBA" id="ARBA00035108"/>
    </source>
</evidence>
<protein>
    <submittedName>
        <fullName evidence="4">Gas vesicle protein GvpL/GvpF</fullName>
    </submittedName>
</protein>
<proteinExistence type="inferred from homology"/>
<dbReference type="Pfam" id="PF06386">
    <property type="entry name" value="GvpL_GvpF"/>
    <property type="match status" value="1"/>
</dbReference>
<evidence type="ECO:0000256" key="3">
    <source>
        <dbReference type="ARBA" id="ARBA00035643"/>
    </source>
</evidence>
<sequence length="257" mass="27768">MADVAEKTETVVYVYGIVPADVEIDSEARGVGDPPAKVTTVRSGDIAALVSEIDPDRPLGTPEDLATHARLLDGAASEVPVLPLRFGAVVSNVDAVSEELLEANREGFLEALQQLEGKAEYIVKGRYVEKAILNEILEENPALAELRESIKGKSEDATRNERIALGEKIGQAIAAKREADSRRMAEALASLDVQLSPRDVTEEQQAVHLACLAETERQDELESVVDELAAEWEGRVEIRLLGPLAAYDFVVTEQAGA</sequence>
<name>A0A4R6S4C7_LABRH</name>
<comment type="subcellular location">
    <subcellularLocation>
        <location evidence="2">Gas vesicle</location>
    </subcellularLocation>
</comment>
<dbReference type="PANTHER" id="PTHR36852">
    <property type="entry name" value="PROTEIN GVPL 2"/>
    <property type="match status" value="1"/>
</dbReference>
<keyword evidence="5" id="KW-1185">Reference proteome</keyword>